<name>A0ABD2I1Z0_HETSC</name>
<evidence type="ECO:0000313" key="3">
    <source>
        <dbReference type="EMBL" id="KAL3071410.1"/>
    </source>
</evidence>
<dbReference type="InterPro" id="IPR013320">
    <property type="entry name" value="ConA-like_dom_sf"/>
</dbReference>
<accession>A0ABD2I1Z0</accession>
<evidence type="ECO:0000259" key="2">
    <source>
        <dbReference type="PROSITE" id="PS50188"/>
    </source>
</evidence>
<dbReference type="CDD" id="cd12885">
    <property type="entry name" value="SPRY_RanBP_like"/>
    <property type="match status" value="1"/>
</dbReference>
<organism evidence="3 4">
    <name type="scientific">Heterodera schachtii</name>
    <name type="common">Sugarbeet cyst nematode worm</name>
    <name type="synonym">Tylenchus schachtii</name>
    <dbReference type="NCBI Taxonomy" id="97005"/>
    <lineage>
        <taxon>Eukaryota</taxon>
        <taxon>Metazoa</taxon>
        <taxon>Ecdysozoa</taxon>
        <taxon>Nematoda</taxon>
        <taxon>Chromadorea</taxon>
        <taxon>Rhabditida</taxon>
        <taxon>Tylenchina</taxon>
        <taxon>Tylenchomorpha</taxon>
        <taxon>Tylenchoidea</taxon>
        <taxon>Heteroderidae</taxon>
        <taxon>Heteroderinae</taxon>
        <taxon>Heterodera</taxon>
    </lineage>
</organism>
<protein>
    <recommendedName>
        <fullName evidence="2">B30.2/SPRY domain-containing protein</fullName>
    </recommendedName>
</protein>
<evidence type="ECO:0000256" key="1">
    <source>
        <dbReference type="SAM" id="Coils"/>
    </source>
</evidence>
<dbReference type="Pfam" id="PF00622">
    <property type="entry name" value="SPRY"/>
    <property type="match status" value="1"/>
</dbReference>
<dbReference type="SUPFAM" id="SSF49899">
    <property type="entry name" value="Concanavalin A-like lectins/glucanases"/>
    <property type="match status" value="1"/>
</dbReference>
<dbReference type="InterPro" id="IPR043136">
    <property type="entry name" value="B30.2/SPRY_sf"/>
</dbReference>
<keyword evidence="4" id="KW-1185">Reference proteome</keyword>
<evidence type="ECO:0000313" key="4">
    <source>
        <dbReference type="Proteomes" id="UP001620645"/>
    </source>
</evidence>
<comment type="caution">
    <text evidence="3">The sequence shown here is derived from an EMBL/GenBank/DDBJ whole genome shotgun (WGS) entry which is preliminary data.</text>
</comment>
<dbReference type="SMART" id="SM00449">
    <property type="entry name" value="SPRY"/>
    <property type="match status" value="1"/>
</dbReference>
<dbReference type="EMBL" id="JBICCN010000391">
    <property type="protein sequence ID" value="KAL3071410.1"/>
    <property type="molecule type" value="Genomic_DNA"/>
</dbReference>
<keyword evidence="1" id="KW-0175">Coiled coil</keyword>
<dbReference type="Gene3D" id="2.60.120.920">
    <property type="match status" value="1"/>
</dbReference>
<dbReference type="InterPro" id="IPR044736">
    <property type="entry name" value="Gid1/RanBPM/SPLA_SPRY"/>
</dbReference>
<dbReference type="InterPro" id="IPR001870">
    <property type="entry name" value="B30.2/SPRY"/>
</dbReference>
<feature type="coiled-coil region" evidence="1">
    <location>
        <begin position="46"/>
        <end position="140"/>
    </location>
</feature>
<reference evidence="3 4" key="1">
    <citation type="submission" date="2024-10" db="EMBL/GenBank/DDBJ databases">
        <authorList>
            <person name="Kim D."/>
        </authorList>
    </citation>
    <scope>NUCLEOTIDE SEQUENCE [LARGE SCALE GENOMIC DNA]</scope>
    <source>
        <strain evidence="3">Taebaek</strain>
    </source>
</reference>
<sequence length="395" mass="45520">MSADSANDYLFTSTNHVDNDDEFRIGKDVPASFTSNTEQFADRQQIKEFCEKFAKMEMELKEAKHLQTIAKLKFENKALQEKLKQQEMMTEINALQAKVAKLEKEQQKEKEGKYVTVEQFNTILERIRELEKQQKNEEKQQRTSKMAAENGNAIVEKCDAEIEKKQQKKVTELEEHLKKLDTFIGILKDRFGNELLNVVHQKVRRQEIALKFSIPNQNYWDANVCHVNLQIIGNKSLTVHHMGNTSGFWCSVFSKHSILLNKDSSNIFYYEISVKNMKSLIIFGFAVKQQTKLKGRIRNCKYAYESNGEIWINGEGKGINAKYSYGVGDTVGIGVNWATRQIIFTKNGLRLDFSDFFVLPSFADDSFYPFVSLLFTGDKIEANFGPIFKFDLATL</sequence>
<dbReference type="Proteomes" id="UP001620645">
    <property type="component" value="Unassembled WGS sequence"/>
</dbReference>
<gene>
    <name evidence="3" type="ORF">niasHS_016694</name>
</gene>
<dbReference type="PROSITE" id="PS50188">
    <property type="entry name" value="B302_SPRY"/>
    <property type="match status" value="1"/>
</dbReference>
<dbReference type="InterPro" id="IPR003877">
    <property type="entry name" value="SPRY_dom"/>
</dbReference>
<feature type="domain" description="B30.2/SPRY" evidence="2">
    <location>
        <begin position="198"/>
        <end position="389"/>
    </location>
</feature>
<dbReference type="AlphaFoldDB" id="A0ABD2I1Z0"/>
<proteinExistence type="predicted"/>